<name>A0ABN2NRS9_9ACTN</name>
<feature type="compositionally biased region" description="Pro residues" evidence="1">
    <location>
        <begin position="39"/>
        <end position="52"/>
    </location>
</feature>
<gene>
    <name evidence="2" type="ORF">GCM10009716_02170</name>
</gene>
<keyword evidence="3" id="KW-1185">Reference proteome</keyword>
<evidence type="ECO:0000313" key="2">
    <source>
        <dbReference type="EMBL" id="GAA1895666.1"/>
    </source>
</evidence>
<evidence type="ECO:0000256" key="1">
    <source>
        <dbReference type="SAM" id="MobiDB-lite"/>
    </source>
</evidence>
<organism evidence="2 3">
    <name type="scientific">Streptomyces sodiiphilus</name>
    <dbReference type="NCBI Taxonomy" id="226217"/>
    <lineage>
        <taxon>Bacteria</taxon>
        <taxon>Bacillati</taxon>
        <taxon>Actinomycetota</taxon>
        <taxon>Actinomycetes</taxon>
        <taxon>Kitasatosporales</taxon>
        <taxon>Streptomycetaceae</taxon>
        <taxon>Streptomyces</taxon>
    </lineage>
</organism>
<dbReference type="EMBL" id="BAAAMJ010000002">
    <property type="protein sequence ID" value="GAA1895666.1"/>
    <property type="molecule type" value="Genomic_DNA"/>
</dbReference>
<evidence type="ECO:0000313" key="3">
    <source>
        <dbReference type="Proteomes" id="UP001501303"/>
    </source>
</evidence>
<accession>A0ABN2NRS9</accession>
<protein>
    <submittedName>
        <fullName evidence="2">Uncharacterized protein</fullName>
    </submittedName>
</protein>
<sequence length="87" mass="9209">MKRIRIVLISVGILLGVLALGGIGVAAVNIYQQLNATPDHPPAARPMIPSAPPEADEKKAEQWGDMLRTRAAGADYTMNDAADLDEG</sequence>
<dbReference type="Proteomes" id="UP001501303">
    <property type="component" value="Unassembled WGS sequence"/>
</dbReference>
<comment type="caution">
    <text evidence="2">The sequence shown here is derived from an EMBL/GenBank/DDBJ whole genome shotgun (WGS) entry which is preliminary data.</text>
</comment>
<proteinExistence type="predicted"/>
<reference evidence="2 3" key="1">
    <citation type="journal article" date="2019" name="Int. J. Syst. Evol. Microbiol.">
        <title>The Global Catalogue of Microorganisms (GCM) 10K type strain sequencing project: providing services to taxonomists for standard genome sequencing and annotation.</title>
        <authorList>
            <consortium name="The Broad Institute Genomics Platform"/>
            <consortium name="The Broad Institute Genome Sequencing Center for Infectious Disease"/>
            <person name="Wu L."/>
            <person name="Ma J."/>
        </authorList>
    </citation>
    <scope>NUCLEOTIDE SEQUENCE [LARGE SCALE GENOMIC DNA]</scope>
    <source>
        <strain evidence="2 3">JCM 13581</strain>
    </source>
</reference>
<dbReference type="RefSeq" id="WP_344258004.1">
    <property type="nucleotide sequence ID" value="NZ_BAAAMJ010000002.1"/>
</dbReference>
<feature type="region of interest" description="Disordered" evidence="1">
    <location>
        <begin position="38"/>
        <end position="60"/>
    </location>
</feature>